<evidence type="ECO:0000313" key="2">
    <source>
        <dbReference type="EMBL" id="MBR8827709.1"/>
    </source>
</evidence>
<dbReference type="EMBL" id="JADQBC010000040">
    <property type="protein sequence ID" value="MBR8827709.1"/>
    <property type="molecule type" value="Genomic_DNA"/>
</dbReference>
<comment type="caution">
    <text evidence="2">The sequence shown here is derived from an EMBL/GenBank/DDBJ whole genome shotgun (WGS) entry which is preliminary data.</text>
</comment>
<dbReference type="Proteomes" id="UP000767446">
    <property type="component" value="Unassembled WGS sequence"/>
</dbReference>
<dbReference type="Pfam" id="PF13182">
    <property type="entry name" value="DUF4007"/>
    <property type="match status" value="1"/>
</dbReference>
<protein>
    <submittedName>
        <fullName evidence="2">DUF4007 family protein</fullName>
    </submittedName>
</protein>
<organism evidence="2 3">
    <name type="scientific">Gomphosphaeria aponina SAG 52.96 = DSM 107014</name>
    <dbReference type="NCBI Taxonomy" id="1521640"/>
    <lineage>
        <taxon>Bacteria</taxon>
        <taxon>Bacillati</taxon>
        <taxon>Cyanobacteriota</taxon>
        <taxon>Cyanophyceae</taxon>
        <taxon>Oscillatoriophycideae</taxon>
        <taxon>Chroococcales</taxon>
        <taxon>Gomphosphaeriaceae</taxon>
        <taxon>Gomphosphaeria</taxon>
    </lineage>
</organism>
<name>A0A941GP22_9CHRO</name>
<sequence length="296" mass="33642">MAKLQLSFHTTFALKKEDIIKVMQVAASEKGLSDSLENLMEQTGLGNKKITPMKTWTTRAGLLEGAKLSSAGEIVWKYDPQLESSTTEWLMHFYLSLGRYGVKELPPEPAEWGGWTYFVYDFMPQNGSFSLEDLVQTSASIFEEENNKKLMKNLRILLRAYTEAKALAGIKYVQKVERNKYMAGEKIMPNTYMVGYLLAKIWERDFGEESSVLTDDILHKKMGLGSVLGIGSEGLQEQLDKLESLSLIEQRRSVSPYQVIRRWDDALSLLEKAYENTLLNRAVVEVNEGEKVDESE</sequence>
<evidence type="ECO:0000313" key="3">
    <source>
        <dbReference type="Proteomes" id="UP000767446"/>
    </source>
</evidence>
<reference evidence="2" key="1">
    <citation type="submission" date="2021-02" db="EMBL/GenBank/DDBJ databases">
        <title>Metagenome analyses of Stigonema ocellatum DSM 106950, Chlorogloea purpurea SAG 13.99 and Gomphosphaeria aponina DSM 107014.</title>
        <authorList>
            <person name="Marter P."/>
            <person name="Huang S."/>
        </authorList>
    </citation>
    <scope>NUCLEOTIDE SEQUENCE</scope>
    <source>
        <strain evidence="2">JP213</strain>
    </source>
</reference>
<dbReference type="InterPro" id="IPR025248">
    <property type="entry name" value="DUF4007"/>
</dbReference>
<proteinExistence type="predicted"/>
<accession>A0A941GP22</accession>
<dbReference type="AlphaFoldDB" id="A0A941GP22"/>
<evidence type="ECO:0000259" key="1">
    <source>
        <dbReference type="Pfam" id="PF13182"/>
    </source>
</evidence>
<feature type="domain" description="DUF4007" evidence="1">
    <location>
        <begin position="8"/>
        <end position="259"/>
    </location>
</feature>
<gene>
    <name evidence="2" type="ORF">DSM107014_07345</name>
</gene>